<comment type="caution">
    <text evidence="1">The sequence shown here is derived from an EMBL/GenBank/DDBJ whole genome shotgun (WGS) entry which is preliminary data.</text>
</comment>
<keyword evidence="2" id="KW-1185">Reference proteome</keyword>
<dbReference type="EMBL" id="NPDU01000032">
    <property type="protein sequence ID" value="PJZ61469.1"/>
    <property type="molecule type" value="Genomic_DNA"/>
</dbReference>
<feature type="non-terminal residue" evidence="1">
    <location>
        <position position="1"/>
    </location>
</feature>
<proteinExistence type="predicted"/>
<name>A0ABX4NZ06_9LEPT</name>
<evidence type="ECO:0000313" key="2">
    <source>
        <dbReference type="Proteomes" id="UP000232149"/>
    </source>
</evidence>
<reference evidence="1 2" key="1">
    <citation type="submission" date="2017-07" db="EMBL/GenBank/DDBJ databases">
        <title>Leptospira spp. isolated from tropical soils.</title>
        <authorList>
            <person name="Thibeaux R."/>
            <person name="Iraola G."/>
            <person name="Ferres I."/>
            <person name="Bierque E."/>
            <person name="Girault D."/>
            <person name="Soupe-Gilbert M.-E."/>
            <person name="Picardeau M."/>
            <person name="Goarant C."/>
        </authorList>
    </citation>
    <scope>NUCLEOTIDE SEQUENCE [LARGE SCALE GENOMIC DNA]</scope>
    <source>
        <strain evidence="1 2">FH2-B-D1</strain>
    </source>
</reference>
<organism evidence="1 2">
    <name type="scientific">Leptospira adleri</name>
    <dbReference type="NCBI Taxonomy" id="2023186"/>
    <lineage>
        <taxon>Bacteria</taxon>
        <taxon>Pseudomonadati</taxon>
        <taxon>Spirochaetota</taxon>
        <taxon>Spirochaetia</taxon>
        <taxon>Leptospirales</taxon>
        <taxon>Leptospiraceae</taxon>
        <taxon>Leptospira</taxon>
    </lineage>
</organism>
<gene>
    <name evidence="1" type="ORF">CH376_13315</name>
</gene>
<evidence type="ECO:0000313" key="1">
    <source>
        <dbReference type="EMBL" id="PJZ61469.1"/>
    </source>
</evidence>
<sequence length="91" mass="10036">ESTTVLKLNAKNFRGLKLAAVCFVSVIAPLPCKNAGVPTNSDLSVIDTLPCKNEGVPTNSVLFPKSQRNVRFRWNPPKDGFVFSKQKENVF</sequence>
<protein>
    <submittedName>
        <fullName evidence="1">Uncharacterized protein</fullName>
    </submittedName>
</protein>
<accession>A0ABX4NZ06</accession>
<dbReference type="Proteomes" id="UP000232149">
    <property type="component" value="Unassembled WGS sequence"/>
</dbReference>